<organism evidence="2 3">
    <name type="scientific">Panagrellus redivivus</name>
    <name type="common">Microworm</name>
    <dbReference type="NCBI Taxonomy" id="6233"/>
    <lineage>
        <taxon>Eukaryota</taxon>
        <taxon>Metazoa</taxon>
        <taxon>Ecdysozoa</taxon>
        <taxon>Nematoda</taxon>
        <taxon>Chromadorea</taxon>
        <taxon>Rhabditida</taxon>
        <taxon>Tylenchina</taxon>
        <taxon>Panagrolaimomorpha</taxon>
        <taxon>Panagrolaimoidea</taxon>
        <taxon>Panagrolaimidae</taxon>
        <taxon>Panagrellus</taxon>
    </lineage>
</organism>
<reference evidence="3" key="2">
    <citation type="submission" date="2020-10" db="UniProtKB">
        <authorList>
            <consortium name="WormBaseParasite"/>
        </authorList>
    </citation>
    <scope>IDENTIFICATION</scope>
</reference>
<keyword evidence="2" id="KW-1185">Reference proteome</keyword>
<evidence type="ECO:0000313" key="2">
    <source>
        <dbReference type="Proteomes" id="UP000492821"/>
    </source>
</evidence>
<accession>A0A7E4V5Z4</accession>
<dbReference type="WBParaSite" id="Pan_g16378.t1">
    <property type="protein sequence ID" value="Pan_g16378.t1"/>
    <property type="gene ID" value="Pan_g16378"/>
</dbReference>
<dbReference type="InterPro" id="IPR012338">
    <property type="entry name" value="Beta-lactam/transpept-like"/>
</dbReference>
<dbReference type="SUPFAM" id="SSF56601">
    <property type="entry name" value="beta-lactamase/transpeptidase-like"/>
    <property type="match status" value="1"/>
</dbReference>
<dbReference type="Proteomes" id="UP000492821">
    <property type="component" value="Unassembled WGS sequence"/>
</dbReference>
<proteinExistence type="predicted"/>
<dbReference type="Gene3D" id="3.40.710.10">
    <property type="entry name" value="DD-peptidase/beta-lactamase superfamily"/>
    <property type="match status" value="1"/>
</dbReference>
<dbReference type="PANTHER" id="PTHR43319:SF4">
    <property type="entry name" value="BETA-LACTAMASE DOMAIN-CONTAINING PROTEIN 2"/>
    <property type="match status" value="1"/>
</dbReference>
<evidence type="ECO:0000259" key="1">
    <source>
        <dbReference type="Pfam" id="PF00144"/>
    </source>
</evidence>
<dbReference type="InterPro" id="IPR052907">
    <property type="entry name" value="Beta-lactamase/esterase"/>
</dbReference>
<feature type="domain" description="Beta-lactamase-related" evidence="1">
    <location>
        <begin position="56"/>
        <end position="412"/>
    </location>
</feature>
<evidence type="ECO:0000313" key="3">
    <source>
        <dbReference type="WBParaSite" id="Pan_g16378.t1"/>
    </source>
</evidence>
<dbReference type="AlphaFoldDB" id="A0A7E4V5Z4"/>
<name>A0A7E4V5Z4_PANRE</name>
<dbReference type="Pfam" id="PF00144">
    <property type="entry name" value="Beta-lactamase"/>
    <property type="match status" value="1"/>
</dbReference>
<dbReference type="InterPro" id="IPR001466">
    <property type="entry name" value="Beta-lactam-related"/>
</dbReference>
<reference evidence="2" key="1">
    <citation type="journal article" date="2013" name="Genetics">
        <title>The draft genome and transcriptome of Panagrellus redivivus are shaped by the harsh demands of a free-living lifestyle.</title>
        <authorList>
            <person name="Srinivasan J."/>
            <person name="Dillman A.R."/>
            <person name="Macchietto M.G."/>
            <person name="Heikkinen L."/>
            <person name="Lakso M."/>
            <person name="Fracchia K.M."/>
            <person name="Antoshechkin I."/>
            <person name="Mortazavi A."/>
            <person name="Wong G."/>
            <person name="Sternberg P.W."/>
        </authorList>
    </citation>
    <scope>NUCLEOTIDE SEQUENCE [LARGE SCALE GENOMIC DNA]</scope>
    <source>
        <strain evidence="2">MT8872</strain>
    </source>
</reference>
<protein>
    <submittedName>
        <fullName evidence="3">Beta-lactamase domain-containing protein</fullName>
    </submittedName>
</protein>
<sequence>MRDRLIRISTAFAVFLAAVKLLIRRVKQFIFPPPREVPIGGSVADQFKPVEQAFRKNLTSGWEPDGAALAIYHKGKLVVDLYGGYADAEAKRPWKADTLNIAFSSSKAVGALCVAMLVDRDLLTYDTLIVDFWPEFGQKGKETLTVNQVLSHMAGLAYIETPITPEIVADPALMSKVIEEAVPNWTPGKAVGYHAVTYGWIVDQIVRRVDPQKRSLGQFYRDEIKGDYDFHLGLPITEAHRVTRLRNAGILQSISEFCTNPNAINYPRYIHDFLTDGPLSKVERNPDWLRFLKGMTLNNPEYYTLEQCAFLGIGTARALAALFDKALIQKQLFQKQSTLDALLKPFVTMPDVITGALVPRGQGLMFTPYGNTTLIGHAGYGGQNVRVDLERELVFVYLSNGLKAGFGDSARTYLKLRDSIYDCFNAV</sequence>
<dbReference type="PANTHER" id="PTHR43319">
    <property type="entry name" value="BETA-LACTAMASE-RELATED"/>
    <property type="match status" value="1"/>
</dbReference>